<keyword evidence="4" id="KW-0378">Hydrolase</keyword>
<dbReference type="OrthoDB" id="8872210at2"/>
<dbReference type="GO" id="GO:0019874">
    <property type="term" value="F:6-aminohexanoate-cyclic-dimer hydrolase activity"/>
    <property type="evidence" value="ECO:0007669"/>
    <property type="project" value="UniProtKB-EC"/>
</dbReference>
<dbReference type="PANTHER" id="PTHR11895:SF7">
    <property type="entry name" value="GLUTAMYL-TRNA(GLN) AMIDOTRANSFERASE SUBUNIT A, MITOCHONDRIAL"/>
    <property type="match status" value="1"/>
</dbReference>
<gene>
    <name evidence="4" type="primary">nylA</name>
    <name evidence="3" type="ORF">Lfee_0333</name>
    <name evidence="4" type="ORF">NCTC12022_02257</name>
</gene>
<accession>A0A0W0U8D1</accession>
<feature type="domain" description="Amidase" evidence="2">
    <location>
        <begin position="27"/>
        <end position="449"/>
    </location>
</feature>
<evidence type="ECO:0000313" key="6">
    <source>
        <dbReference type="Proteomes" id="UP000251942"/>
    </source>
</evidence>
<dbReference type="PANTHER" id="PTHR11895">
    <property type="entry name" value="TRANSAMIDASE"/>
    <property type="match status" value="1"/>
</dbReference>
<dbReference type="SUPFAM" id="SSF75304">
    <property type="entry name" value="Amidase signature (AS) enzymes"/>
    <property type="match status" value="1"/>
</dbReference>
<evidence type="ECO:0000313" key="4">
    <source>
        <dbReference type="EMBL" id="SPX61517.1"/>
    </source>
</evidence>
<dbReference type="InterPro" id="IPR036928">
    <property type="entry name" value="AS_sf"/>
</dbReference>
<name>A0A0W0U8D1_9GAMM</name>
<reference evidence="3 5" key="1">
    <citation type="submission" date="2015-11" db="EMBL/GenBank/DDBJ databases">
        <title>Genomic analysis of 38 Legionella species identifies large and diverse effector repertoires.</title>
        <authorList>
            <person name="Burstein D."/>
            <person name="Amaro F."/>
            <person name="Zusman T."/>
            <person name="Lifshitz Z."/>
            <person name="Cohen O."/>
            <person name="Gilbert J.A."/>
            <person name="Pupko T."/>
            <person name="Shuman H.A."/>
            <person name="Segal G."/>
        </authorList>
    </citation>
    <scope>NUCLEOTIDE SEQUENCE [LARGE SCALE GENOMIC DNA]</scope>
    <source>
        <strain evidence="3 5">WO-44C</strain>
    </source>
</reference>
<evidence type="ECO:0000259" key="2">
    <source>
        <dbReference type="Pfam" id="PF01425"/>
    </source>
</evidence>
<comment type="similarity">
    <text evidence="1">Belongs to the amidase family.</text>
</comment>
<dbReference type="Gene3D" id="3.90.1300.10">
    <property type="entry name" value="Amidase signature (AS) domain"/>
    <property type="match status" value="1"/>
</dbReference>
<dbReference type="InterPro" id="IPR000120">
    <property type="entry name" value="Amidase"/>
</dbReference>
<dbReference type="EMBL" id="LNYB01000012">
    <property type="protein sequence ID" value="KTD03932.1"/>
    <property type="molecule type" value="Genomic_DNA"/>
</dbReference>
<dbReference type="RefSeq" id="WP_058443551.1">
    <property type="nucleotide sequence ID" value="NZ_CAAAHT010000009.1"/>
</dbReference>
<organism evidence="3 5">
    <name type="scientific">Legionella feeleii</name>
    <dbReference type="NCBI Taxonomy" id="453"/>
    <lineage>
        <taxon>Bacteria</taxon>
        <taxon>Pseudomonadati</taxon>
        <taxon>Pseudomonadota</taxon>
        <taxon>Gammaproteobacteria</taxon>
        <taxon>Legionellales</taxon>
        <taxon>Legionellaceae</taxon>
        <taxon>Legionella</taxon>
    </lineage>
</organism>
<dbReference type="Pfam" id="PF01425">
    <property type="entry name" value="Amidase"/>
    <property type="match status" value="1"/>
</dbReference>
<reference evidence="4 6" key="2">
    <citation type="submission" date="2018-06" db="EMBL/GenBank/DDBJ databases">
        <authorList>
            <consortium name="Pathogen Informatics"/>
            <person name="Doyle S."/>
        </authorList>
    </citation>
    <scope>NUCLEOTIDE SEQUENCE [LARGE SCALE GENOMIC DNA]</scope>
    <source>
        <strain evidence="4 6">NCTC12022</strain>
    </source>
</reference>
<keyword evidence="5" id="KW-1185">Reference proteome</keyword>
<protein>
    <submittedName>
        <fullName evidence="3">Amidase</fullName>
        <ecNumber evidence="4">3.5.2.12</ecNumber>
    </submittedName>
</protein>
<dbReference type="Proteomes" id="UP000054698">
    <property type="component" value="Unassembled WGS sequence"/>
</dbReference>
<dbReference type="STRING" id="453.Lfee_0333"/>
<evidence type="ECO:0000313" key="5">
    <source>
        <dbReference type="Proteomes" id="UP000054698"/>
    </source>
</evidence>
<dbReference type="PATRIC" id="fig|453.4.peg.360"/>
<evidence type="ECO:0000256" key="1">
    <source>
        <dbReference type="ARBA" id="ARBA00009199"/>
    </source>
</evidence>
<dbReference type="InterPro" id="IPR020556">
    <property type="entry name" value="Amidase_CS"/>
</dbReference>
<sequence>MQLAEYCKEDVRGLAKLIKEREVSPEEVLACAIQRMYEVNPQLNAIITDCSDWALLQSKKMRGDEPFYGVPVLVKDLGFSMQGVRYTAGSTFLTTSVSSLNSDFIDRLLALGMLPFAKTNVPEFGLSYVTESTLLGPCRNPYDLSRTSGGSSGGSAAAVAAGVAPVATASDGGGSIRIPAACCGLFGFKPTPGLMPVGPWAGESWSGLSTNFVLTRSVDDSALLFDLLATNTLPEPKPSVVDLQHNEQSFQPLKIACLEGAFAVVPVAKPCLEAFEQAINILTSSGHQVSSYKLALDLEEIAASALCLIAANTCAEIENQQRLLGRKVQKKELEPFTWELMGQGKKLSASQLIAAKNKIYQLLRPLHELFTQVDLVLTPALAQLPLPVGSLPTNGDFTHYLQKNLAFTPFTALFNQAGLPAMTIPVMRHNHFPLSVQFAAAKGRDRFLLHFAQQLKTLLPDFTSPVMALGKIN</sequence>
<dbReference type="PROSITE" id="PS00571">
    <property type="entry name" value="AMIDASES"/>
    <property type="match status" value="1"/>
</dbReference>
<dbReference type="EC" id="3.5.2.12" evidence="4"/>
<dbReference type="Proteomes" id="UP000251942">
    <property type="component" value="Unassembled WGS sequence"/>
</dbReference>
<dbReference type="AlphaFoldDB" id="A0A0W0U8D1"/>
<evidence type="ECO:0000313" key="3">
    <source>
        <dbReference type="EMBL" id="KTD03932.1"/>
    </source>
</evidence>
<dbReference type="EMBL" id="UASS01000022">
    <property type="protein sequence ID" value="SPX61517.1"/>
    <property type="molecule type" value="Genomic_DNA"/>
</dbReference>
<dbReference type="InterPro" id="IPR023631">
    <property type="entry name" value="Amidase_dom"/>
</dbReference>
<proteinExistence type="inferred from homology"/>